<reference evidence="1 2" key="1">
    <citation type="journal article" date="2016" name="Genome Announc.">
        <title>Draft Genome Sequence of the Thermotolerant Cyanobacterium Desertifilum sp. IPPAS B-1220.</title>
        <authorList>
            <person name="Mironov K.S."/>
            <person name="Sinetova M.A."/>
            <person name="Bolatkhan K."/>
            <person name="Zayadan B.K."/>
            <person name="Ustinova V.V."/>
            <person name="Kupriyanova E.V."/>
            <person name="Skrypnik A.N."/>
            <person name="Gogoleva N.E."/>
            <person name="Gogolev Y.V."/>
            <person name="Los D.A."/>
        </authorList>
    </citation>
    <scope>NUCLEOTIDE SEQUENCE [LARGE SCALE GENOMIC DNA]</scope>
    <source>
        <strain evidence="1 2">IPPAS B-1220</strain>
    </source>
</reference>
<accession>A0ACD5GSU9</accession>
<evidence type="ECO:0000313" key="2">
    <source>
        <dbReference type="Proteomes" id="UP000095472"/>
    </source>
</evidence>
<dbReference type="EMBL" id="CP182909">
    <property type="protein sequence ID" value="XPM63549.1"/>
    <property type="molecule type" value="Genomic_DNA"/>
</dbReference>
<organism evidence="1 2">
    <name type="scientific">Desertifilum tharense IPPAS B-1220</name>
    <dbReference type="NCBI Taxonomy" id="1781255"/>
    <lineage>
        <taxon>Bacteria</taxon>
        <taxon>Bacillati</taxon>
        <taxon>Cyanobacteriota</taxon>
        <taxon>Cyanophyceae</taxon>
        <taxon>Desertifilales</taxon>
        <taxon>Desertifilaceae</taxon>
        <taxon>Desertifilum</taxon>
    </lineage>
</organism>
<keyword evidence="2" id="KW-1185">Reference proteome</keyword>
<sequence>MGVRSWGRRGWGKRRNCRLTLIDFSAIGTPFPLSTQHSALSTQHSALSTQHSLKIAMLNQEAR</sequence>
<dbReference type="Proteomes" id="UP000095472">
    <property type="component" value="Chromosome"/>
</dbReference>
<proteinExistence type="predicted"/>
<protein>
    <submittedName>
        <fullName evidence="1">Uncharacterized protein</fullName>
    </submittedName>
</protein>
<gene>
    <name evidence="1" type="ORF">BH720_030380</name>
</gene>
<evidence type="ECO:0000313" key="1">
    <source>
        <dbReference type="EMBL" id="XPM63549.1"/>
    </source>
</evidence>
<name>A0ACD5GSU9_9CYAN</name>